<dbReference type="EMBL" id="BPLQ01011628">
    <property type="protein sequence ID" value="GIY59193.1"/>
    <property type="molecule type" value="Genomic_DNA"/>
</dbReference>
<feature type="region of interest" description="Disordered" evidence="7">
    <location>
        <begin position="322"/>
        <end position="353"/>
    </location>
</feature>
<evidence type="ECO:0000313" key="9">
    <source>
        <dbReference type="EMBL" id="GIY59193.1"/>
    </source>
</evidence>
<keyword evidence="2" id="KW-0479">Metal-binding</keyword>
<dbReference type="SMART" id="SM00451">
    <property type="entry name" value="ZnF_U1"/>
    <property type="match status" value="3"/>
</dbReference>
<evidence type="ECO:0000256" key="2">
    <source>
        <dbReference type="ARBA" id="ARBA00022723"/>
    </source>
</evidence>
<gene>
    <name evidence="9" type="ORF">CDAR_99491</name>
</gene>
<protein>
    <recommendedName>
        <fullName evidence="8">C2H2-type domain-containing protein</fullName>
    </recommendedName>
</protein>
<dbReference type="Proteomes" id="UP001054837">
    <property type="component" value="Unassembled WGS sequence"/>
</dbReference>
<dbReference type="InterPro" id="IPR051868">
    <property type="entry name" value="ZN346_ZMAT4"/>
</dbReference>
<reference evidence="9 10" key="1">
    <citation type="submission" date="2021-06" db="EMBL/GenBank/DDBJ databases">
        <title>Caerostris darwini draft genome.</title>
        <authorList>
            <person name="Kono N."/>
            <person name="Arakawa K."/>
        </authorList>
    </citation>
    <scope>NUCLEOTIDE SEQUENCE [LARGE SCALE GENOMIC DNA]</scope>
</reference>
<feature type="region of interest" description="Disordered" evidence="7">
    <location>
        <begin position="396"/>
        <end position="471"/>
    </location>
</feature>
<keyword evidence="10" id="KW-1185">Reference proteome</keyword>
<evidence type="ECO:0000313" key="10">
    <source>
        <dbReference type="Proteomes" id="UP001054837"/>
    </source>
</evidence>
<keyword evidence="3" id="KW-0677">Repeat</keyword>
<keyword evidence="6" id="KW-0539">Nucleus</keyword>
<feature type="region of interest" description="Disordered" evidence="7">
    <location>
        <begin position="1"/>
        <end position="73"/>
    </location>
</feature>
<feature type="compositionally biased region" description="Polar residues" evidence="7">
    <location>
        <begin position="48"/>
        <end position="60"/>
    </location>
</feature>
<dbReference type="GO" id="GO:0003676">
    <property type="term" value="F:nucleic acid binding"/>
    <property type="evidence" value="ECO:0007669"/>
    <property type="project" value="InterPro"/>
</dbReference>
<keyword evidence="5" id="KW-0862">Zinc</keyword>
<organism evidence="9 10">
    <name type="scientific">Caerostris darwini</name>
    <dbReference type="NCBI Taxonomy" id="1538125"/>
    <lineage>
        <taxon>Eukaryota</taxon>
        <taxon>Metazoa</taxon>
        <taxon>Ecdysozoa</taxon>
        <taxon>Arthropoda</taxon>
        <taxon>Chelicerata</taxon>
        <taxon>Arachnida</taxon>
        <taxon>Araneae</taxon>
        <taxon>Araneomorphae</taxon>
        <taxon>Entelegynae</taxon>
        <taxon>Araneoidea</taxon>
        <taxon>Araneidae</taxon>
        <taxon>Caerostris</taxon>
    </lineage>
</organism>
<dbReference type="Gene3D" id="3.30.160.60">
    <property type="entry name" value="Classic Zinc Finger"/>
    <property type="match status" value="3"/>
</dbReference>
<dbReference type="AlphaFoldDB" id="A0AAV4UN47"/>
<dbReference type="InterPro" id="IPR036236">
    <property type="entry name" value="Znf_C2H2_sf"/>
</dbReference>
<dbReference type="PANTHER" id="PTHR46144">
    <property type="entry name" value="ZINC FINGER PROTEIN 385B-LIKE"/>
    <property type="match status" value="1"/>
</dbReference>
<feature type="compositionally biased region" description="Basic and acidic residues" evidence="7">
    <location>
        <begin position="334"/>
        <end position="348"/>
    </location>
</feature>
<name>A0AAV4UN47_9ARAC</name>
<evidence type="ECO:0000256" key="5">
    <source>
        <dbReference type="ARBA" id="ARBA00022833"/>
    </source>
</evidence>
<dbReference type="GO" id="GO:0005634">
    <property type="term" value="C:nucleus"/>
    <property type="evidence" value="ECO:0007669"/>
    <property type="project" value="UniProtKB-SubCell"/>
</dbReference>
<dbReference type="GO" id="GO:0008270">
    <property type="term" value="F:zinc ion binding"/>
    <property type="evidence" value="ECO:0007669"/>
    <property type="project" value="UniProtKB-KW"/>
</dbReference>
<proteinExistence type="predicted"/>
<evidence type="ECO:0000256" key="1">
    <source>
        <dbReference type="ARBA" id="ARBA00004123"/>
    </source>
</evidence>
<feature type="compositionally biased region" description="Basic and acidic residues" evidence="7">
    <location>
        <begin position="417"/>
        <end position="436"/>
    </location>
</feature>
<dbReference type="Pfam" id="PF12874">
    <property type="entry name" value="zf-met"/>
    <property type="match status" value="3"/>
</dbReference>
<dbReference type="PANTHER" id="PTHR46144:SF6">
    <property type="entry name" value="C2H2-TYPE DOMAIN-CONTAINING PROTEIN"/>
    <property type="match status" value="1"/>
</dbReference>
<dbReference type="PROSITE" id="PS00028">
    <property type="entry name" value="ZINC_FINGER_C2H2_1"/>
    <property type="match status" value="2"/>
</dbReference>
<feature type="domain" description="C2H2-type" evidence="8">
    <location>
        <begin position="248"/>
        <end position="270"/>
    </location>
</feature>
<evidence type="ECO:0000256" key="4">
    <source>
        <dbReference type="ARBA" id="ARBA00022771"/>
    </source>
</evidence>
<evidence type="ECO:0000256" key="3">
    <source>
        <dbReference type="ARBA" id="ARBA00022737"/>
    </source>
</evidence>
<dbReference type="InterPro" id="IPR003604">
    <property type="entry name" value="Matrin/U1-like-C_Znf_C2H2"/>
</dbReference>
<accession>A0AAV4UN47</accession>
<feature type="compositionally biased region" description="Basic and acidic residues" evidence="7">
    <location>
        <begin position="443"/>
        <end position="459"/>
    </location>
</feature>
<feature type="domain" description="C2H2-type" evidence="8">
    <location>
        <begin position="378"/>
        <end position="400"/>
    </location>
</feature>
<evidence type="ECO:0000256" key="6">
    <source>
        <dbReference type="ARBA" id="ARBA00023242"/>
    </source>
</evidence>
<sequence length="489" mass="54785">MANPNYRYPPAPRHPQPSMAHGSIFANAQPQRSRFAFAGPPSYPRPRSSATKPNPENQETLRGRFGSSEGYMEKSNFSMSSNYGNNSFEDEYSTPESYSATPLKSSFGSISENFTSTPIGSSYGRSLGNSMYADSMMNNYGNSNNRVDSSFTGINNDPYPNSNNSFNSPNNSLYYTCNESFSESPKKTLLPGNPAFVSPISSQQHSFNPTDRYDFPRHFQNKKDKFKQRTHERKFPKQSMKMKTEWQCSVCSMRFTSNIPYEMHLRGAKHAKKLKLQDALQTIKVQVDQTKEIDPVGNVFRCDLCNITANSSVQLQTHLDGTKHKTKLQQQQNPKEENKTEPKAESEVNGKSNGAAVVRALPAEFGEPQRAKMCKFSCVTCGLVLNSDTQLQQHLASKKHQAKVEGKPVHKKKLKPKQTEEENDNKPGDIKSESNKASENTEECEKTAKDKESENKTEPSETTNVAETRKTFVGVKTLSSSFVFGDTLQ</sequence>
<evidence type="ECO:0000259" key="8">
    <source>
        <dbReference type="PROSITE" id="PS00028"/>
    </source>
</evidence>
<evidence type="ECO:0000256" key="7">
    <source>
        <dbReference type="SAM" id="MobiDB-lite"/>
    </source>
</evidence>
<comment type="caution">
    <text evidence="9">The sequence shown here is derived from an EMBL/GenBank/DDBJ whole genome shotgun (WGS) entry which is preliminary data.</text>
</comment>
<dbReference type="SUPFAM" id="SSF57667">
    <property type="entry name" value="beta-beta-alpha zinc fingers"/>
    <property type="match status" value="3"/>
</dbReference>
<comment type="subcellular location">
    <subcellularLocation>
        <location evidence="1">Nucleus</location>
    </subcellularLocation>
</comment>
<dbReference type="SMART" id="SM00355">
    <property type="entry name" value="ZnF_C2H2"/>
    <property type="match status" value="3"/>
</dbReference>
<dbReference type="InterPro" id="IPR013087">
    <property type="entry name" value="Znf_C2H2_type"/>
</dbReference>
<keyword evidence="4" id="KW-0863">Zinc-finger</keyword>